<comment type="caution">
    <text evidence="2">The sequence shown here is derived from an EMBL/GenBank/DDBJ whole genome shotgun (WGS) entry which is preliminary data.</text>
</comment>
<protein>
    <submittedName>
        <fullName evidence="2">Uncharacterized protein</fullName>
    </submittedName>
</protein>
<dbReference type="Proteomes" id="UP001153269">
    <property type="component" value="Unassembled WGS sequence"/>
</dbReference>
<feature type="region of interest" description="Disordered" evidence="1">
    <location>
        <begin position="1"/>
        <end position="27"/>
    </location>
</feature>
<feature type="non-terminal residue" evidence="2">
    <location>
        <position position="103"/>
    </location>
</feature>
<sequence>EKEKEDRQRERKRETSPQPKAKIASRGQAANLTGLELRMHLNGYSSMRSRSRVVYLGLHTQVFQVDEIPSWEFTCSLELDIYLIVSICAPPSCISTQPGGSES</sequence>
<dbReference type="EMBL" id="CADEAL010000732">
    <property type="protein sequence ID" value="CAB1424461.1"/>
    <property type="molecule type" value="Genomic_DNA"/>
</dbReference>
<name>A0A9N7U4G9_PLEPL</name>
<evidence type="ECO:0000313" key="3">
    <source>
        <dbReference type="Proteomes" id="UP001153269"/>
    </source>
</evidence>
<reference evidence="2" key="1">
    <citation type="submission" date="2020-03" db="EMBL/GenBank/DDBJ databases">
        <authorList>
            <person name="Weist P."/>
        </authorList>
    </citation>
    <scope>NUCLEOTIDE SEQUENCE</scope>
</reference>
<evidence type="ECO:0000313" key="2">
    <source>
        <dbReference type="EMBL" id="CAB1424461.1"/>
    </source>
</evidence>
<gene>
    <name evidence="2" type="ORF">PLEPLA_LOCUS12386</name>
</gene>
<organism evidence="2 3">
    <name type="scientific">Pleuronectes platessa</name>
    <name type="common">European plaice</name>
    <dbReference type="NCBI Taxonomy" id="8262"/>
    <lineage>
        <taxon>Eukaryota</taxon>
        <taxon>Metazoa</taxon>
        <taxon>Chordata</taxon>
        <taxon>Craniata</taxon>
        <taxon>Vertebrata</taxon>
        <taxon>Euteleostomi</taxon>
        <taxon>Actinopterygii</taxon>
        <taxon>Neopterygii</taxon>
        <taxon>Teleostei</taxon>
        <taxon>Neoteleostei</taxon>
        <taxon>Acanthomorphata</taxon>
        <taxon>Carangaria</taxon>
        <taxon>Pleuronectiformes</taxon>
        <taxon>Pleuronectoidei</taxon>
        <taxon>Pleuronectidae</taxon>
        <taxon>Pleuronectes</taxon>
    </lineage>
</organism>
<evidence type="ECO:0000256" key="1">
    <source>
        <dbReference type="SAM" id="MobiDB-lite"/>
    </source>
</evidence>
<proteinExistence type="predicted"/>
<keyword evidence="3" id="KW-1185">Reference proteome</keyword>
<dbReference type="AlphaFoldDB" id="A0A9N7U4G9"/>
<accession>A0A9N7U4G9</accession>
<feature type="compositionally biased region" description="Basic and acidic residues" evidence="1">
    <location>
        <begin position="1"/>
        <end position="15"/>
    </location>
</feature>